<dbReference type="AlphaFoldDB" id="A0A6S4UV79"/>
<accession>A0A6S4UV79</accession>
<evidence type="ECO:0000313" key="2">
    <source>
        <dbReference type="Proteomes" id="UP000515758"/>
    </source>
</evidence>
<proteinExistence type="predicted"/>
<evidence type="ECO:0000313" key="1">
    <source>
        <dbReference type="EMBL" id="BBQ49252.1"/>
    </source>
</evidence>
<gene>
    <name evidence="1" type="ORF">WP2W18E11_22500</name>
</gene>
<dbReference type="Proteomes" id="UP000515758">
    <property type="component" value="Chromosome"/>
</dbReference>
<reference evidence="1 2" key="1">
    <citation type="submission" date="2019-12" db="EMBL/GenBank/DDBJ databases">
        <title>complete genome sequences of Acinetobacter pittii str. WP2-W18-ESBL-11 isolated from wastewater treatment plant effluent.</title>
        <authorList>
            <person name="Sekizuka T."/>
            <person name="Itokawa K."/>
            <person name="Yatsu K."/>
            <person name="Inamine Y."/>
            <person name="Kuroda M."/>
        </authorList>
    </citation>
    <scope>NUCLEOTIDE SEQUENCE [LARGE SCALE GENOMIC DNA]</scope>
    <source>
        <strain evidence="1 2">WP2-W18-ESBL-11</strain>
    </source>
</reference>
<name>A0A6S4UV79_ACIPI</name>
<organism evidence="1 2">
    <name type="scientific">Acinetobacter pittii</name>
    <name type="common">Acinetobacter genomosp. 3</name>
    <dbReference type="NCBI Taxonomy" id="48296"/>
    <lineage>
        <taxon>Bacteria</taxon>
        <taxon>Pseudomonadati</taxon>
        <taxon>Pseudomonadota</taxon>
        <taxon>Gammaproteobacteria</taxon>
        <taxon>Moraxellales</taxon>
        <taxon>Moraxellaceae</taxon>
        <taxon>Acinetobacter</taxon>
        <taxon>Acinetobacter calcoaceticus/baumannii complex</taxon>
    </lineage>
</organism>
<sequence>MEKHSVLFHMEFEPNQVSFFLGKTNTTSKGHNLSLLQT</sequence>
<protein>
    <submittedName>
        <fullName evidence="1">Uncharacterized protein</fullName>
    </submittedName>
</protein>
<dbReference type="EMBL" id="AP021936">
    <property type="protein sequence ID" value="BBQ49252.1"/>
    <property type="molecule type" value="Genomic_DNA"/>
</dbReference>